<dbReference type="AlphaFoldDB" id="A0A0W0TI09"/>
<evidence type="ECO:0000256" key="1">
    <source>
        <dbReference type="SAM" id="SignalP"/>
    </source>
</evidence>
<proteinExistence type="predicted"/>
<evidence type="ECO:0000313" key="5">
    <source>
        <dbReference type="Proteomes" id="UP000251942"/>
    </source>
</evidence>
<reference evidence="3 5" key="2">
    <citation type="submission" date="2018-06" db="EMBL/GenBank/DDBJ databases">
        <authorList>
            <consortium name="Pathogen Informatics"/>
            <person name="Doyle S."/>
        </authorList>
    </citation>
    <scope>NUCLEOTIDE SEQUENCE [LARGE SCALE GENOMIC DNA]</scope>
    <source>
        <strain evidence="3 5">NCTC12022</strain>
    </source>
</reference>
<dbReference type="OrthoDB" id="5637644at2"/>
<protein>
    <recommendedName>
        <fullName evidence="6">Secreted protein</fullName>
    </recommendedName>
</protein>
<gene>
    <name evidence="2" type="ORF">Lfee_2858</name>
    <name evidence="3" type="ORF">NCTC12022_03209</name>
</gene>
<evidence type="ECO:0000313" key="2">
    <source>
        <dbReference type="EMBL" id="KTC95194.1"/>
    </source>
</evidence>
<accession>A0A0W0TI09</accession>
<keyword evidence="4" id="KW-1185">Reference proteome</keyword>
<feature type="signal peptide" evidence="1">
    <location>
        <begin position="1"/>
        <end position="24"/>
    </location>
</feature>
<evidence type="ECO:0000313" key="3">
    <source>
        <dbReference type="EMBL" id="SPX62448.1"/>
    </source>
</evidence>
<dbReference type="STRING" id="453.Lfee_2858"/>
<name>A0A0W0TI09_9GAMM</name>
<evidence type="ECO:0000313" key="4">
    <source>
        <dbReference type="Proteomes" id="UP000054698"/>
    </source>
</evidence>
<feature type="chain" id="PRO_5036003015" description="Secreted protein" evidence="1">
    <location>
        <begin position="25"/>
        <end position="125"/>
    </location>
</feature>
<dbReference type="RefSeq" id="WP_058447672.1">
    <property type="nucleotide sequence ID" value="NZ_CAAAHT010000042.1"/>
</dbReference>
<keyword evidence="1" id="KW-0732">Signal</keyword>
<dbReference type="PATRIC" id="fig|453.4.peg.3126"/>
<evidence type="ECO:0008006" key="6">
    <source>
        <dbReference type="Google" id="ProtNLM"/>
    </source>
</evidence>
<dbReference type="Proteomes" id="UP000251942">
    <property type="component" value="Unassembled WGS sequence"/>
</dbReference>
<organism evidence="2 4">
    <name type="scientific">Legionella feeleii</name>
    <dbReference type="NCBI Taxonomy" id="453"/>
    <lineage>
        <taxon>Bacteria</taxon>
        <taxon>Pseudomonadati</taxon>
        <taxon>Pseudomonadota</taxon>
        <taxon>Gammaproteobacteria</taxon>
        <taxon>Legionellales</taxon>
        <taxon>Legionellaceae</taxon>
        <taxon>Legionella</taxon>
    </lineage>
</organism>
<dbReference type="EMBL" id="UASS01000038">
    <property type="protein sequence ID" value="SPX62448.1"/>
    <property type="molecule type" value="Genomic_DNA"/>
</dbReference>
<dbReference type="Proteomes" id="UP000054698">
    <property type="component" value="Unassembled WGS sequence"/>
</dbReference>
<sequence>MKVKQAITCTLGILVPSLFYNANAARCSYELPPNEQLTLNGNENTSRQLSCKVEHSGHESDYLIDFVSETNTSFVNNLMMPEGTIMSLSFASMNNNELRFELKPKARLGITNDSADFIRLKCINS</sequence>
<reference evidence="2 4" key="1">
    <citation type="submission" date="2015-11" db="EMBL/GenBank/DDBJ databases">
        <title>Genomic analysis of 38 Legionella species identifies large and diverse effector repertoires.</title>
        <authorList>
            <person name="Burstein D."/>
            <person name="Amaro F."/>
            <person name="Zusman T."/>
            <person name="Lifshitz Z."/>
            <person name="Cohen O."/>
            <person name="Gilbert J.A."/>
            <person name="Pupko T."/>
            <person name="Shuman H.A."/>
            <person name="Segal G."/>
        </authorList>
    </citation>
    <scope>NUCLEOTIDE SEQUENCE [LARGE SCALE GENOMIC DNA]</scope>
    <source>
        <strain evidence="2 4">WO-44C</strain>
    </source>
</reference>
<dbReference type="EMBL" id="LNYB01000085">
    <property type="protein sequence ID" value="KTC95194.1"/>
    <property type="molecule type" value="Genomic_DNA"/>
</dbReference>